<evidence type="ECO:0000256" key="1">
    <source>
        <dbReference type="ARBA" id="ARBA00011073"/>
    </source>
</evidence>
<dbReference type="InterPro" id="IPR015500">
    <property type="entry name" value="Peptidase_S8_subtilisin-rel"/>
</dbReference>
<evidence type="ECO:0000313" key="10">
    <source>
        <dbReference type="Proteomes" id="UP000886805"/>
    </source>
</evidence>
<dbReference type="PROSITE" id="PS51892">
    <property type="entry name" value="SUBTILASE"/>
    <property type="match status" value="1"/>
</dbReference>
<sequence>MRADREYFFHLSEIYSRGITGKGIAAAVLDTGIYEHKDFRVYGNRICCFKDFVQGRSNPYDDNGHGTHVSGIIASGGFSPEGRRIGIAPEASIAALKVLDRQGSGKISTMLQAIDWLLLYHKRYGIRIVNISVGMPLKDWRNPQKDALVQKVEELWNAGLVVVVAAGNEGPGQYTITSPGVSRKVITVGALEGEGSSGRAFGRVVHYSGCGPVPGTCVCKPDVIAPASAVLSCDNHGRAYRRRSGTSMATPVVSGVIALLLSAQPWLTNLDVKIRLMETGIDCGISRNRQGWGLINPKGLLGI</sequence>
<evidence type="ECO:0000256" key="4">
    <source>
        <dbReference type="ARBA" id="ARBA00022825"/>
    </source>
</evidence>
<dbReference type="InterPro" id="IPR023828">
    <property type="entry name" value="Peptidase_S8_Ser-AS"/>
</dbReference>
<dbReference type="GO" id="GO:0004252">
    <property type="term" value="F:serine-type endopeptidase activity"/>
    <property type="evidence" value="ECO:0007669"/>
    <property type="project" value="UniProtKB-UniRule"/>
</dbReference>
<dbReference type="PROSITE" id="PS00138">
    <property type="entry name" value="SUBTILASE_SER"/>
    <property type="match status" value="1"/>
</dbReference>
<dbReference type="InterPro" id="IPR022398">
    <property type="entry name" value="Peptidase_S8_His-AS"/>
</dbReference>
<evidence type="ECO:0000256" key="7">
    <source>
        <dbReference type="RuleBase" id="RU003355"/>
    </source>
</evidence>
<reference evidence="9" key="1">
    <citation type="journal article" date="2021" name="PeerJ">
        <title>Extensive microbial diversity within the chicken gut microbiome revealed by metagenomics and culture.</title>
        <authorList>
            <person name="Gilroy R."/>
            <person name="Ravi A."/>
            <person name="Getino M."/>
            <person name="Pursley I."/>
            <person name="Horton D.L."/>
            <person name="Alikhan N.F."/>
            <person name="Baker D."/>
            <person name="Gharbi K."/>
            <person name="Hall N."/>
            <person name="Watson M."/>
            <person name="Adriaenssens E.M."/>
            <person name="Foster-Nyarko E."/>
            <person name="Jarju S."/>
            <person name="Secka A."/>
            <person name="Antonio M."/>
            <person name="Oren A."/>
            <person name="Chaudhuri R.R."/>
            <person name="La Ragione R."/>
            <person name="Hildebrand F."/>
            <person name="Pallen M.J."/>
        </authorList>
    </citation>
    <scope>NUCLEOTIDE SEQUENCE</scope>
    <source>
        <strain evidence="9">ChiSxjej3B15-1167</strain>
    </source>
</reference>
<accession>A0A9D1X7J1</accession>
<dbReference type="SUPFAM" id="SSF52743">
    <property type="entry name" value="Subtilisin-like"/>
    <property type="match status" value="1"/>
</dbReference>
<protein>
    <submittedName>
        <fullName evidence="9">S8 family peptidase</fullName>
    </submittedName>
</protein>
<comment type="similarity">
    <text evidence="1 6 7">Belongs to the peptidase S8 family.</text>
</comment>
<feature type="active site" description="Charge relay system" evidence="5 6">
    <location>
        <position position="65"/>
    </location>
</feature>
<evidence type="ECO:0000256" key="2">
    <source>
        <dbReference type="ARBA" id="ARBA00022670"/>
    </source>
</evidence>
<dbReference type="Pfam" id="PF00082">
    <property type="entry name" value="Peptidase_S8"/>
    <property type="match status" value="1"/>
</dbReference>
<keyword evidence="3 6" id="KW-0378">Hydrolase</keyword>
<reference evidence="9" key="2">
    <citation type="submission" date="2021-04" db="EMBL/GenBank/DDBJ databases">
        <authorList>
            <person name="Gilroy R."/>
        </authorList>
    </citation>
    <scope>NUCLEOTIDE SEQUENCE</scope>
    <source>
        <strain evidence="9">ChiSxjej3B15-1167</strain>
    </source>
</reference>
<evidence type="ECO:0000256" key="3">
    <source>
        <dbReference type="ARBA" id="ARBA00022801"/>
    </source>
</evidence>
<evidence type="ECO:0000256" key="6">
    <source>
        <dbReference type="PROSITE-ProRule" id="PRU01240"/>
    </source>
</evidence>
<dbReference type="Gene3D" id="3.40.50.200">
    <property type="entry name" value="Peptidase S8/S53 domain"/>
    <property type="match status" value="1"/>
</dbReference>
<dbReference type="PANTHER" id="PTHR43806:SF65">
    <property type="entry name" value="SERINE PROTEASE APRX"/>
    <property type="match status" value="1"/>
</dbReference>
<dbReference type="CDD" id="cd07487">
    <property type="entry name" value="Peptidases_S8_1"/>
    <property type="match status" value="1"/>
</dbReference>
<evidence type="ECO:0000259" key="8">
    <source>
        <dbReference type="Pfam" id="PF00082"/>
    </source>
</evidence>
<dbReference type="EMBL" id="DXEQ01000228">
    <property type="protein sequence ID" value="HIX72905.1"/>
    <property type="molecule type" value="Genomic_DNA"/>
</dbReference>
<comment type="caution">
    <text evidence="9">The sequence shown here is derived from an EMBL/GenBank/DDBJ whole genome shotgun (WGS) entry which is preliminary data.</text>
</comment>
<dbReference type="InterPro" id="IPR000209">
    <property type="entry name" value="Peptidase_S8/S53_dom"/>
</dbReference>
<dbReference type="AlphaFoldDB" id="A0A9D1X7J1"/>
<feature type="domain" description="Peptidase S8/S53" evidence="8">
    <location>
        <begin position="21"/>
        <end position="293"/>
    </location>
</feature>
<evidence type="ECO:0000313" key="9">
    <source>
        <dbReference type="EMBL" id="HIX72905.1"/>
    </source>
</evidence>
<feature type="active site" description="Charge relay system" evidence="5 6">
    <location>
        <position position="247"/>
    </location>
</feature>
<dbReference type="PROSITE" id="PS00136">
    <property type="entry name" value="SUBTILASE_ASP"/>
    <property type="match status" value="1"/>
</dbReference>
<dbReference type="PRINTS" id="PR00723">
    <property type="entry name" value="SUBTILISIN"/>
</dbReference>
<dbReference type="Proteomes" id="UP000886805">
    <property type="component" value="Unassembled WGS sequence"/>
</dbReference>
<dbReference type="GO" id="GO:0006508">
    <property type="term" value="P:proteolysis"/>
    <property type="evidence" value="ECO:0007669"/>
    <property type="project" value="UniProtKB-KW"/>
</dbReference>
<dbReference type="PANTHER" id="PTHR43806">
    <property type="entry name" value="PEPTIDASE S8"/>
    <property type="match status" value="1"/>
</dbReference>
<keyword evidence="4 6" id="KW-0720">Serine protease</keyword>
<dbReference type="InterPro" id="IPR050131">
    <property type="entry name" value="Peptidase_S8_subtilisin-like"/>
</dbReference>
<name>A0A9D1X7J1_9FIRM</name>
<dbReference type="InterPro" id="IPR023827">
    <property type="entry name" value="Peptidase_S8_Asp-AS"/>
</dbReference>
<proteinExistence type="inferred from homology"/>
<gene>
    <name evidence="9" type="ORF">H9849_07765</name>
</gene>
<organism evidence="9 10">
    <name type="scientific">Candidatus Anaerobutyricum stercoripullorum</name>
    <dbReference type="NCBI Taxonomy" id="2838456"/>
    <lineage>
        <taxon>Bacteria</taxon>
        <taxon>Bacillati</taxon>
        <taxon>Bacillota</taxon>
        <taxon>Clostridia</taxon>
        <taxon>Lachnospirales</taxon>
        <taxon>Lachnospiraceae</taxon>
        <taxon>Anaerobutyricum</taxon>
    </lineage>
</organism>
<evidence type="ECO:0000256" key="5">
    <source>
        <dbReference type="PIRSR" id="PIRSR615500-1"/>
    </source>
</evidence>
<dbReference type="InterPro" id="IPR036852">
    <property type="entry name" value="Peptidase_S8/S53_dom_sf"/>
</dbReference>
<keyword evidence="2 6" id="KW-0645">Protease</keyword>
<feature type="active site" description="Charge relay system" evidence="5 6">
    <location>
        <position position="30"/>
    </location>
</feature>
<dbReference type="PROSITE" id="PS00137">
    <property type="entry name" value="SUBTILASE_HIS"/>
    <property type="match status" value="1"/>
</dbReference>